<dbReference type="Gene3D" id="3.90.1200.10">
    <property type="match status" value="1"/>
</dbReference>
<organism evidence="2 3">
    <name type="scientific">Microbacterium oxydans</name>
    <dbReference type="NCBI Taxonomy" id="82380"/>
    <lineage>
        <taxon>Bacteria</taxon>
        <taxon>Bacillati</taxon>
        <taxon>Actinomycetota</taxon>
        <taxon>Actinomycetes</taxon>
        <taxon>Micrococcales</taxon>
        <taxon>Microbacteriaceae</taxon>
        <taxon>Microbacterium</taxon>
    </lineage>
</organism>
<keyword evidence="2" id="KW-0418">Kinase</keyword>
<name>A0A0F0KDP0_9MICO</name>
<evidence type="ECO:0000313" key="2">
    <source>
        <dbReference type="EMBL" id="KJL18544.1"/>
    </source>
</evidence>
<dbReference type="PANTHER" id="PTHR21310:SF42">
    <property type="entry name" value="BIFUNCTIONAL AAC_APH"/>
    <property type="match status" value="1"/>
</dbReference>
<accession>A0A0F0KDP0</accession>
<dbReference type="CDD" id="cd05155">
    <property type="entry name" value="APH_ChoK_like_1"/>
    <property type="match status" value="1"/>
</dbReference>
<dbReference type="OrthoDB" id="9797603at2"/>
<evidence type="ECO:0000313" key="3">
    <source>
        <dbReference type="Proteomes" id="UP000033725"/>
    </source>
</evidence>
<evidence type="ECO:0000259" key="1">
    <source>
        <dbReference type="Pfam" id="PF01636"/>
    </source>
</evidence>
<dbReference type="InterPro" id="IPR011009">
    <property type="entry name" value="Kinase-like_dom_sf"/>
</dbReference>
<proteinExistence type="predicted"/>
<dbReference type="InterPro" id="IPR051678">
    <property type="entry name" value="AGP_Transferase"/>
</dbReference>
<dbReference type="Proteomes" id="UP000033725">
    <property type="component" value="Unassembled WGS sequence"/>
</dbReference>
<dbReference type="SUPFAM" id="SSF56112">
    <property type="entry name" value="Protein kinase-like (PK-like)"/>
    <property type="match status" value="1"/>
</dbReference>
<dbReference type="RefSeq" id="WP_045265166.1">
    <property type="nucleotide sequence ID" value="NZ_JYIV01000030.1"/>
</dbReference>
<keyword evidence="2" id="KW-0808">Transferase</keyword>
<feature type="domain" description="Aminoglycoside phosphotransferase" evidence="1">
    <location>
        <begin position="32"/>
        <end position="262"/>
    </location>
</feature>
<dbReference type="PATRIC" id="fig|82380.10.peg.3387"/>
<comment type="caution">
    <text evidence="2">The sequence shown here is derived from an EMBL/GenBank/DDBJ whole genome shotgun (WGS) entry which is preliminary data.</text>
</comment>
<dbReference type="GO" id="GO:0016301">
    <property type="term" value="F:kinase activity"/>
    <property type="evidence" value="ECO:0007669"/>
    <property type="project" value="UniProtKB-KW"/>
</dbReference>
<dbReference type="Gene3D" id="3.30.200.20">
    <property type="entry name" value="Phosphorylase Kinase, domain 1"/>
    <property type="match status" value="1"/>
</dbReference>
<sequence>MVDSPGAEVSLDVDDVRRLVRTVAPELGDLPLTRVAEGWDNVTWRLGSDLAVRMPRRHRAAPLIRHEQQALPLLAIHLATANIRTPLPMHRGEPTPYFPWPWSIVPWLPGSHALGRPRRDNTAWAAQLAGALLLLHREAPGDAPVNPVRGVPLQARDQSIRDRLADLDAATAGPLGELWSAGLEAAPTTEAVWIHGDLHPGNILIDGDRLSAVIDFGDVTSGDPAYDLAAGWLAFDAEGRHVFRRATAGRYDDATWVRARAWAAGMAAILCQASDDRPDLRTLGQETATELISC</sequence>
<dbReference type="AlphaFoldDB" id="A0A0F0KDP0"/>
<protein>
    <submittedName>
        <fullName evidence="2">Homoserine kinase</fullName>
    </submittedName>
</protein>
<reference evidence="2 3" key="1">
    <citation type="submission" date="2015-02" db="EMBL/GenBank/DDBJ databases">
        <title>Draft genome sequences of ten Microbacterium spp. with emphasis on heavy metal contaminated environments.</title>
        <authorList>
            <person name="Corretto E."/>
        </authorList>
    </citation>
    <scope>NUCLEOTIDE SEQUENCE [LARGE SCALE GENOMIC DNA]</scope>
    <source>
        <strain evidence="2 3">BEL163</strain>
    </source>
</reference>
<dbReference type="InterPro" id="IPR002575">
    <property type="entry name" value="Aminoglycoside_PTrfase"/>
</dbReference>
<gene>
    <name evidence="2" type="ORF">RN51_03380</name>
</gene>
<dbReference type="Pfam" id="PF01636">
    <property type="entry name" value="APH"/>
    <property type="match status" value="1"/>
</dbReference>
<dbReference type="PANTHER" id="PTHR21310">
    <property type="entry name" value="AMINOGLYCOSIDE PHOSPHOTRANSFERASE-RELATED-RELATED"/>
    <property type="match status" value="1"/>
</dbReference>
<dbReference type="EMBL" id="JYIV01000030">
    <property type="protein sequence ID" value="KJL18544.1"/>
    <property type="molecule type" value="Genomic_DNA"/>
</dbReference>